<comment type="similarity">
    <text evidence="1">Belongs to the peptidase S33 family.</text>
</comment>
<feature type="domain" description="AB hydrolase-1" evidence="4">
    <location>
        <begin position="99"/>
        <end position="287"/>
    </location>
</feature>
<feature type="domain" description="Peptidase S33 tripeptidyl aminopeptidase-like C-terminal" evidence="5">
    <location>
        <begin position="417"/>
        <end position="489"/>
    </location>
</feature>
<gene>
    <name evidence="6" type="ORF">NW766_005728</name>
</gene>
<evidence type="ECO:0000256" key="2">
    <source>
        <dbReference type="ARBA" id="ARBA00022801"/>
    </source>
</evidence>
<organism evidence="6 7">
    <name type="scientific">Fusarium irregulare</name>
    <dbReference type="NCBI Taxonomy" id="2494466"/>
    <lineage>
        <taxon>Eukaryota</taxon>
        <taxon>Fungi</taxon>
        <taxon>Dikarya</taxon>
        <taxon>Ascomycota</taxon>
        <taxon>Pezizomycotina</taxon>
        <taxon>Sordariomycetes</taxon>
        <taxon>Hypocreomycetidae</taxon>
        <taxon>Hypocreales</taxon>
        <taxon>Nectriaceae</taxon>
        <taxon>Fusarium</taxon>
        <taxon>Fusarium incarnatum-equiseti species complex</taxon>
    </lineage>
</organism>
<evidence type="ECO:0008006" key="8">
    <source>
        <dbReference type="Google" id="ProtNLM"/>
    </source>
</evidence>
<dbReference type="EMBL" id="JAPDHF010000007">
    <property type="protein sequence ID" value="KAJ4015388.1"/>
    <property type="molecule type" value="Genomic_DNA"/>
</dbReference>
<dbReference type="PANTHER" id="PTHR43248:SF25">
    <property type="entry name" value="AB HYDROLASE-1 DOMAIN-CONTAINING PROTEIN-RELATED"/>
    <property type="match status" value="1"/>
</dbReference>
<dbReference type="InterPro" id="IPR000073">
    <property type="entry name" value="AB_hydrolase_1"/>
</dbReference>
<keyword evidence="7" id="KW-1185">Reference proteome</keyword>
<dbReference type="Pfam" id="PF00561">
    <property type="entry name" value="Abhydrolase_1"/>
    <property type="match status" value="1"/>
</dbReference>
<dbReference type="PANTHER" id="PTHR43248">
    <property type="entry name" value="2-SUCCINYL-6-HYDROXY-2,4-CYCLOHEXADIENE-1-CARBOXYLATE SYNTHASE"/>
    <property type="match status" value="1"/>
</dbReference>
<dbReference type="InterPro" id="IPR029058">
    <property type="entry name" value="AB_hydrolase_fold"/>
</dbReference>
<reference evidence="6" key="1">
    <citation type="submission" date="2022-10" db="EMBL/GenBank/DDBJ databases">
        <title>Fusarium specimens isolated from Avocado Roots.</title>
        <authorList>
            <person name="Stajich J."/>
            <person name="Roper C."/>
            <person name="Heimlech-Rivalta G."/>
        </authorList>
    </citation>
    <scope>NUCLEOTIDE SEQUENCE</scope>
    <source>
        <strain evidence="6">CF00143</strain>
    </source>
</reference>
<keyword evidence="2" id="KW-0378">Hydrolase</keyword>
<comment type="caution">
    <text evidence="6">The sequence shown here is derived from an EMBL/GenBank/DDBJ whole genome shotgun (WGS) entry which is preliminary data.</text>
</comment>
<evidence type="ECO:0000313" key="6">
    <source>
        <dbReference type="EMBL" id="KAJ4015388.1"/>
    </source>
</evidence>
<feature type="signal peptide" evidence="3">
    <location>
        <begin position="1"/>
        <end position="18"/>
    </location>
</feature>
<evidence type="ECO:0000313" key="7">
    <source>
        <dbReference type="Proteomes" id="UP001152130"/>
    </source>
</evidence>
<name>A0A9W8U9N6_9HYPO</name>
<protein>
    <recommendedName>
        <fullName evidence="8">AB hydrolase-1 domain-containing protein</fullName>
    </recommendedName>
</protein>
<dbReference type="GO" id="GO:0016787">
    <property type="term" value="F:hydrolase activity"/>
    <property type="evidence" value="ECO:0007669"/>
    <property type="project" value="UniProtKB-KW"/>
</dbReference>
<evidence type="ECO:0000256" key="3">
    <source>
        <dbReference type="SAM" id="SignalP"/>
    </source>
</evidence>
<sequence length="524" mass="57620">MKVQTFLLAHVLLHSTRALSLPDDVHAALKPRTDSKKFSIEWSKCDLDFGDEALNERQKAFDCAEHVVPLDYRNSSTSQWIDLNLIRAKATKKPFMGSVLYNPGGPGASGVEAVLRDAEEMLPYLGGHYDLIGFDPRGTGRTISFDCPSAEEILDTGGNLHRREFHTLPQSDIWEYIKINWKKLDEVAEACWEDNRGTGRFLGTPFVARDMISIVDALGQGDKLNYWGTSYGTILGQVVASMFPKRVGRILLDSNLNADDYAAGTWLTSGIDTERTLANLFNDCVISGKDLCSLADFHGKSTTGESLMNTFKKLLKTKGGASSEGTGLVLVMKKHLRTALYNPSQYPVIVRNIEALFTGDKPDNSTGTGGGTDDTATWNPQLLTANLGIGCSDSSLRVEDVDDFFSVYQAQYTESSFADVMVGQLAQCANWKFSAAEQIDLNKLRNVNTSSPMLVVNGRYDPATPLRSAWEVSTDFRGSRVVIHEGAGRYFVDGVMPKLNTTCSPDMTAFEYAASLRKGSDEKD</sequence>
<dbReference type="Proteomes" id="UP001152130">
    <property type="component" value="Unassembled WGS sequence"/>
</dbReference>
<evidence type="ECO:0000256" key="1">
    <source>
        <dbReference type="ARBA" id="ARBA00010088"/>
    </source>
</evidence>
<dbReference type="Pfam" id="PF08386">
    <property type="entry name" value="Abhydrolase_4"/>
    <property type="match status" value="1"/>
</dbReference>
<dbReference type="InterPro" id="IPR013595">
    <property type="entry name" value="Pept_S33_TAP-like_C"/>
</dbReference>
<accession>A0A9W8U9N6</accession>
<proteinExistence type="inferred from homology"/>
<dbReference type="SUPFAM" id="SSF53474">
    <property type="entry name" value="alpha/beta-Hydrolases"/>
    <property type="match status" value="1"/>
</dbReference>
<dbReference type="AlphaFoldDB" id="A0A9W8U9N6"/>
<keyword evidence="3" id="KW-0732">Signal</keyword>
<dbReference type="InterPro" id="IPR051601">
    <property type="entry name" value="Serine_prot/Carboxylest_S33"/>
</dbReference>
<dbReference type="Gene3D" id="3.40.50.1820">
    <property type="entry name" value="alpha/beta hydrolase"/>
    <property type="match status" value="1"/>
</dbReference>
<feature type="chain" id="PRO_5040769940" description="AB hydrolase-1 domain-containing protein" evidence="3">
    <location>
        <begin position="19"/>
        <end position="524"/>
    </location>
</feature>
<evidence type="ECO:0000259" key="4">
    <source>
        <dbReference type="Pfam" id="PF00561"/>
    </source>
</evidence>
<evidence type="ECO:0000259" key="5">
    <source>
        <dbReference type="Pfam" id="PF08386"/>
    </source>
</evidence>